<dbReference type="PROSITE" id="PS51257">
    <property type="entry name" value="PROKAR_LIPOPROTEIN"/>
    <property type="match status" value="1"/>
</dbReference>
<dbReference type="PANTHER" id="PTHR46847">
    <property type="entry name" value="D-ALLOSE-BINDING PERIPLASMIC PROTEIN-RELATED"/>
    <property type="match status" value="1"/>
</dbReference>
<proteinExistence type="inferred from homology"/>
<feature type="chain" id="PRO_5026949681" evidence="5">
    <location>
        <begin position="22"/>
        <end position="359"/>
    </location>
</feature>
<feature type="region of interest" description="Disordered" evidence="4">
    <location>
        <begin position="29"/>
        <end position="63"/>
    </location>
</feature>
<feature type="compositionally biased region" description="Gly residues" evidence="4">
    <location>
        <begin position="29"/>
        <end position="41"/>
    </location>
</feature>
<dbReference type="Gene3D" id="3.40.50.2300">
    <property type="match status" value="2"/>
</dbReference>
<evidence type="ECO:0000256" key="3">
    <source>
        <dbReference type="ARBA" id="ARBA00022729"/>
    </source>
</evidence>
<feature type="signal peptide" evidence="5">
    <location>
        <begin position="1"/>
        <end position="21"/>
    </location>
</feature>
<evidence type="ECO:0000313" key="7">
    <source>
        <dbReference type="EMBL" id="CAA9416336.1"/>
    </source>
</evidence>
<evidence type="ECO:0000256" key="5">
    <source>
        <dbReference type="SAM" id="SignalP"/>
    </source>
</evidence>
<organism evidence="7">
    <name type="scientific">uncultured Rubrobacteraceae bacterium</name>
    <dbReference type="NCBI Taxonomy" id="349277"/>
    <lineage>
        <taxon>Bacteria</taxon>
        <taxon>Bacillati</taxon>
        <taxon>Actinomycetota</taxon>
        <taxon>Rubrobacteria</taxon>
        <taxon>Rubrobacterales</taxon>
        <taxon>Rubrobacteraceae</taxon>
        <taxon>environmental samples</taxon>
    </lineage>
</organism>
<dbReference type="EMBL" id="CADCUT010000140">
    <property type="protein sequence ID" value="CAA9416336.1"/>
    <property type="molecule type" value="Genomic_DNA"/>
</dbReference>
<comment type="similarity">
    <text evidence="2">Belongs to the bacterial solute-binding protein 2 family.</text>
</comment>
<dbReference type="PANTHER" id="PTHR46847:SF3">
    <property type="entry name" value="GALACTOFURANOSE-BINDING PROTEIN YTFQ"/>
    <property type="match status" value="1"/>
</dbReference>
<dbReference type="InterPro" id="IPR025997">
    <property type="entry name" value="SBP_2_dom"/>
</dbReference>
<dbReference type="SUPFAM" id="SSF53822">
    <property type="entry name" value="Periplasmic binding protein-like I"/>
    <property type="match status" value="1"/>
</dbReference>
<evidence type="ECO:0000256" key="1">
    <source>
        <dbReference type="ARBA" id="ARBA00004196"/>
    </source>
</evidence>
<evidence type="ECO:0000256" key="2">
    <source>
        <dbReference type="ARBA" id="ARBA00007639"/>
    </source>
</evidence>
<dbReference type="CDD" id="cd06309">
    <property type="entry name" value="PBP1_galactofuranose_YtfQ-like"/>
    <property type="match status" value="1"/>
</dbReference>
<sequence length="359" mass="37746">MLARIRGFLMLGLLGMALVLAACAPPGSNTGGGSGGGGGGEEAQQRVEDSGGGQGPVCDVQPPNIDGLGQATVGFSQSEEETNPFRIAETQSIRDEAENVGVEELIVTNAASQISKQNSDIQDMLAQGAEVLIVAPLNADGLEPAFQAAADENVPVFLIDREVTAEPCESYITFMGSNFVRQGQQAADLLAEATNEEAQVAILEGTPGASVTADRQSGFVDQLEADYPDMEVVASQTANFVRTEGQTVMEQLLQSNPDLNAVYAHNDEMALGAIQAIRDAGMTPGDDVKIVSIDGTEGAVQALAQGEMNGVVESNPRFGPLAFQTIDQFLNGEPIPQNIIIEDRIYTPQNAEENLDSAY</sequence>
<comment type="subcellular location">
    <subcellularLocation>
        <location evidence="1">Cell envelope</location>
    </subcellularLocation>
</comment>
<keyword evidence="3 5" id="KW-0732">Signal</keyword>
<dbReference type="GO" id="GO:0030313">
    <property type="term" value="C:cell envelope"/>
    <property type="evidence" value="ECO:0007669"/>
    <property type="project" value="UniProtKB-SubCell"/>
</dbReference>
<evidence type="ECO:0000256" key="4">
    <source>
        <dbReference type="SAM" id="MobiDB-lite"/>
    </source>
</evidence>
<dbReference type="AlphaFoldDB" id="A0A6J4PQ82"/>
<evidence type="ECO:0000259" key="6">
    <source>
        <dbReference type="Pfam" id="PF13407"/>
    </source>
</evidence>
<name>A0A6J4PQ82_9ACTN</name>
<dbReference type="GO" id="GO:0030246">
    <property type="term" value="F:carbohydrate binding"/>
    <property type="evidence" value="ECO:0007669"/>
    <property type="project" value="UniProtKB-ARBA"/>
</dbReference>
<reference evidence="7" key="1">
    <citation type="submission" date="2020-02" db="EMBL/GenBank/DDBJ databases">
        <authorList>
            <person name="Meier V. D."/>
        </authorList>
    </citation>
    <scope>NUCLEOTIDE SEQUENCE</scope>
    <source>
        <strain evidence="7">AVDCRST_MAG03</strain>
    </source>
</reference>
<feature type="domain" description="Periplasmic binding protein" evidence="6">
    <location>
        <begin position="81"/>
        <end position="333"/>
    </location>
</feature>
<gene>
    <name evidence="7" type="ORF">AVDCRST_MAG03-2231</name>
</gene>
<dbReference type="Pfam" id="PF13407">
    <property type="entry name" value="Peripla_BP_4"/>
    <property type="match status" value="1"/>
</dbReference>
<dbReference type="InterPro" id="IPR028082">
    <property type="entry name" value="Peripla_BP_I"/>
</dbReference>
<accession>A0A6J4PQ82</accession>
<protein>
    <submittedName>
        <fullName evidence="7">Ribose ABC transport system, periplasmic ribose-binding protein RbsB</fullName>
    </submittedName>
</protein>